<proteinExistence type="predicted"/>
<reference evidence="2 3" key="1">
    <citation type="submission" date="2024-08" db="EMBL/GenBank/DDBJ databases">
        <authorList>
            <person name="Cucini C."/>
            <person name="Frati F."/>
        </authorList>
    </citation>
    <scope>NUCLEOTIDE SEQUENCE [LARGE SCALE GENOMIC DNA]</scope>
</reference>
<comment type="caution">
    <text evidence="2">The sequence shown here is derived from an EMBL/GenBank/DDBJ whole genome shotgun (WGS) entry which is preliminary data.</text>
</comment>
<accession>A0ABP1Q168</accession>
<evidence type="ECO:0000313" key="3">
    <source>
        <dbReference type="Proteomes" id="UP001642540"/>
    </source>
</evidence>
<sequence>MVRSTVGSFASKVGGPSCPKIRSINNWRRSGICDEVGADAADTGDDGGAKVGGGTDVVKDGPGAAKTGS</sequence>
<keyword evidence="3" id="KW-1185">Reference proteome</keyword>
<name>A0ABP1Q168_9HEXA</name>
<evidence type="ECO:0000256" key="1">
    <source>
        <dbReference type="SAM" id="MobiDB-lite"/>
    </source>
</evidence>
<feature type="region of interest" description="Disordered" evidence="1">
    <location>
        <begin position="37"/>
        <end position="69"/>
    </location>
</feature>
<evidence type="ECO:0000313" key="2">
    <source>
        <dbReference type="EMBL" id="CAL8083696.1"/>
    </source>
</evidence>
<organism evidence="2 3">
    <name type="scientific">Orchesella dallaii</name>
    <dbReference type="NCBI Taxonomy" id="48710"/>
    <lineage>
        <taxon>Eukaryota</taxon>
        <taxon>Metazoa</taxon>
        <taxon>Ecdysozoa</taxon>
        <taxon>Arthropoda</taxon>
        <taxon>Hexapoda</taxon>
        <taxon>Collembola</taxon>
        <taxon>Entomobryomorpha</taxon>
        <taxon>Entomobryoidea</taxon>
        <taxon>Orchesellidae</taxon>
        <taxon>Orchesellinae</taxon>
        <taxon>Orchesella</taxon>
    </lineage>
</organism>
<protein>
    <submittedName>
        <fullName evidence="2">Uncharacterized protein</fullName>
    </submittedName>
</protein>
<gene>
    <name evidence="2" type="ORF">ODALV1_LOCUS5574</name>
</gene>
<dbReference type="Proteomes" id="UP001642540">
    <property type="component" value="Unassembled WGS sequence"/>
</dbReference>
<dbReference type="EMBL" id="CAXLJM020000016">
    <property type="protein sequence ID" value="CAL8083696.1"/>
    <property type="molecule type" value="Genomic_DNA"/>
</dbReference>